<evidence type="ECO:0000256" key="4">
    <source>
        <dbReference type="ARBA" id="ARBA00019465"/>
    </source>
</evidence>
<comment type="similarity">
    <text evidence="2 10">Belongs to the ketopantoate reductase family.</text>
</comment>
<evidence type="ECO:0000256" key="1">
    <source>
        <dbReference type="ARBA" id="ARBA00004994"/>
    </source>
</evidence>
<feature type="domain" description="Ketopantoate reductase C-terminal" evidence="12">
    <location>
        <begin position="199"/>
        <end position="320"/>
    </location>
</feature>
<dbReference type="InterPro" id="IPR013752">
    <property type="entry name" value="KPA_reductase"/>
</dbReference>
<evidence type="ECO:0000256" key="10">
    <source>
        <dbReference type="RuleBase" id="RU362068"/>
    </source>
</evidence>
<dbReference type="SUPFAM" id="SSF48179">
    <property type="entry name" value="6-phosphogluconate dehydrogenase C-terminal domain-like"/>
    <property type="match status" value="1"/>
</dbReference>
<evidence type="ECO:0000256" key="6">
    <source>
        <dbReference type="ARBA" id="ARBA00022857"/>
    </source>
</evidence>
<dbReference type="Pfam" id="PF02558">
    <property type="entry name" value="ApbA"/>
    <property type="match status" value="1"/>
</dbReference>
<dbReference type="Gene3D" id="3.40.50.720">
    <property type="entry name" value="NAD(P)-binding Rossmann-like Domain"/>
    <property type="match status" value="1"/>
</dbReference>
<accession>A0ABS9QRR2</accession>
<evidence type="ECO:0000259" key="11">
    <source>
        <dbReference type="Pfam" id="PF02558"/>
    </source>
</evidence>
<keyword evidence="6 10" id="KW-0521">NADP</keyword>
<dbReference type="EMBL" id="JACSDI010000001">
    <property type="protein sequence ID" value="MCG9963042.1"/>
    <property type="molecule type" value="Genomic_DNA"/>
</dbReference>
<keyword evidence="14" id="KW-1185">Reference proteome</keyword>
<dbReference type="EC" id="1.1.1.169" evidence="3 10"/>
<dbReference type="InterPro" id="IPR013332">
    <property type="entry name" value="KPR_N"/>
</dbReference>
<dbReference type="InterPro" id="IPR013328">
    <property type="entry name" value="6PGD_dom2"/>
</dbReference>
<dbReference type="Proteomes" id="UP000829384">
    <property type="component" value="Unassembled WGS sequence"/>
</dbReference>
<dbReference type="SUPFAM" id="SSF51735">
    <property type="entry name" value="NAD(P)-binding Rossmann-fold domains"/>
    <property type="match status" value="1"/>
</dbReference>
<sequence>MPGQSKIAAIAPQASEIAILGAGAVGQLICHQLHSAGLAVGLMARESFASHIEATHWQDLVFSPLSRHNTNTESVTYRVPKLDIESKSAQQIKLLIVCVKAYQVLDAISPLLDKLSPQCHILLLHNGMGPHLALAPRLDGRGLSLGTTSQGVLRQSSWQVKQTGQGLTQFGHFTGPELPQTLRERLLHAIPNSEWVEAIIPSLWQKLAVNAAINPLTALHQCPNGTLAQAQFSTTIANILDELVEVAAYDGIELNRHFLEERVYRVIELTAANFSSMHQDVAHHRLTEIEQINGYISNRARAHGLSAPINAQMCQAIKQLSATKPRSN</sequence>
<evidence type="ECO:0000256" key="7">
    <source>
        <dbReference type="ARBA" id="ARBA00023002"/>
    </source>
</evidence>
<dbReference type="InterPro" id="IPR036291">
    <property type="entry name" value="NAD(P)-bd_dom_sf"/>
</dbReference>
<proteinExistence type="inferred from homology"/>
<comment type="function">
    <text evidence="10">Catalyzes the NADPH-dependent reduction of ketopantoate into pantoic acid.</text>
</comment>
<dbReference type="RefSeq" id="WP_240129736.1">
    <property type="nucleotide sequence ID" value="NZ_JACSDI010000001.1"/>
</dbReference>
<evidence type="ECO:0000256" key="2">
    <source>
        <dbReference type="ARBA" id="ARBA00007870"/>
    </source>
</evidence>
<keyword evidence="5 10" id="KW-0566">Pantothenate biosynthesis</keyword>
<evidence type="ECO:0000256" key="8">
    <source>
        <dbReference type="ARBA" id="ARBA00032024"/>
    </source>
</evidence>
<dbReference type="NCBIfam" id="TIGR00745">
    <property type="entry name" value="apbA_panE"/>
    <property type="match status" value="1"/>
</dbReference>
<dbReference type="PANTHER" id="PTHR43765">
    <property type="entry name" value="2-DEHYDROPANTOATE 2-REDUCTASE-RELATED"/>
    <property type="match status" value="1"/>
</dbReference>
<organism evidence="13 14">
    <name type="scientific">Shewanella cutis</name>
    <dbReference type="NCBI Taxonomy" id="2766780"/>
    <lineage>
        <taxon>Bacteria</taxon>
        <taxon>Pseudomonadati</taxon>
        <taxon>Pseudomonadota</taxon>
        <taxon>Gammaproteobacteria</taxon>
        <taxon>Alteromonadales</taxon>
        <taxon>Shewanellaceae</taxon>
        <taxon>Shewanella</taxon>
    </lineage>
</organism>
<keyword evidence="7 10" id="KW-0560">Oxidoreductase</keyword>
<dbReference type="Gene3D" id="1.10.1040.10">
    <property type="entry name" value="N-(1-d-carboxylethyl)-l-norvaline Dehydrogenase, domain 2"/>
    <property type="match status" value="1"/>
</dbReference>
<comment type="pathway">
    <text evidence="1 10">Cofactor biosynthesis; (R)-pantothenate biosynthesis; (R)-pantoate from 3-methyl-2-oxobutanoate: step 2/2.</text>
</comment>
<reference evidence="13 14" key="1">
    <citation type="submission" date="2020-08" db="EMBL/GenBank/DDBJ databases">
        <title>Whole genome sequence of Shewanella sp strain PS-2.</title>
        <authorList>
            <person name="Das S.K."/>
        </authorList>
    </citation>
    <scope>NUCLEOTIDE SEQUENCE [LARGE SCALE GENOMIC DNA]</scope>
    <source>
        <strain evidence="13 14">PS-2</strain>
    </source>
</reference>
<dbReference type="PANTHER" id="PTHR43765:SF2">
    <property type="entry name" value="2-DEHYDROPANTOATE 2-REDUCTASE"/>
    <property type="match status" value="1"/>
</dbReference>
<evidence type="ECO:0000256" key="5">
    <source>
        <dbReference type="ARBA" id="ARBA00022655"/>
    </source>
</evidence>
<name>A0ABS9QRR2_9GAMM</name>
<dbReference type="Pfam" id="PF08546">
    <property type="entry name" value="ApbA_C"/>
    <property type="match status" value="1"/>
</dbReference>
<feature type="domain" description="Ketopantoate reductase N-terminal" evidence="11">
    <location>
        <begin position="17"/>
        <end position="174"/>
    </location>
</feature>
<evidence type="ECO:0000313" key="14">
    <source>
        <dbReference type="Proteomes" id="UP000829384"/>
    </source>
</evidence>
<evidence type="ECO:0000256" key="9">
    <source>
        <dbReference type="ARBA" id="ARBA00048793"/>
    </source>
</evidence>
<gene>
    <name evidence="13" type="ORF">H9J30_03755</name>
</gene>
<evidence type="ECO:0000313" key="13">
    <source>
        <dbReference type="EMBL" id="MCG9963042.1"/>
    </source>
</evidence>
<dbReference type="InterPro" id="IPR008927">
    <property type="entry name" value="6-PGluconate_DH-like_C_sf"/>
</dbReference>
<comment type="catalytic activity">
    <reaction evidence="9 10">
        <text>(R)-pantoate + NADP(+) = 2-dehydropantoate + NADPH + H(+)</text>
        <dbReference type="Rhea" id="RHEA:16233"/>
        <dbReference type="ChEBI" id="CHEBI:11561"/>
        <dbReference type="ChEBI" id="CHEBI:15378"/>
        <dbReference type="ChEBI" id="CHEBI:15980"/>
        <dbReference type="ChEBI" id="CHEBI:57783"/>
        <dbReference type="ChEBI" id="CHEBI:58349"/>
        <dbReference type="EC" id="1.1.1.169"/>
    </reaction>
</comment>
<evidence type="ECO:0000259" key="12">
    <source>
        <dbReference type="Pfam" id="PF08546"/>
    </source>
</evidence>
<evidence type="ECO:0000256" key="3">
    <source>
        <dbReference type="ARBA" id="ARBA00013014"/>
    </source>
</evidence>
<comment type="caution">
    <text evidence="13">The sequence shown here is derived from an EMBL/GenBank/DDBJ whole genome shotgun (WGS) entry which is preliminary data.</text>
</comment>
<dbReference type="InterPro" id="IPR050838">
    <property type="entry name" value="Ketopantoate_reductase"/>
</dbReference>
<protein>
    <recommendedName>
        <fullName evidence="4 10">2-dehydropantoate 2-reductase</fullName>
        <ecNumber evidence="3 10">1.1.1.169</ecNumber>
    </recommendedName>
    <alternativeName>
        <fullName evidence="8 10">Ketopantoate reductase</fullName>
    </alternativeName>
</protein>
<dbReference type="InterPro" id="IPR003710">
    <property type="entry name" value="ApbA"/>
</dbReference>